<name>A0ABQ4KNU0_9BACI</name>
<dbReference type="PANTHER" id="PTHR43174:SF1">
    <property type="entry name" value="UDP-N-ACETYLGLUCOSAMINE 2-EPIMERASE"/>
    <property type="match status" value="1"/>
</dbReference>
<evidence type="ECO:0000313" key="2">
    <source>
        <dbReference type="Proteomes" id="UP000679950"/>
    </source>
</evidence>
<accession>A0ABQ4KNU0</accession>
<protein>
    <submittedName>
        <fullName evidence="1">Spore coat polysaccharide biosynthesis protein SpsB</fullName>
    </submittedName>
</protein>
<dbReference type="Pfam" id="PF04464">
    <property type="entry name" value="Glyphos_transf"/>
    <property type="match status" value="1"/>
</dbReference>
<dbReference type="InterPro" id="IPR007554">
    <property type="entry name" value="Glycerophosphate_synth"/>
</dbReference>
<dbReference type="EMBL" id="BORB01000051">
    <property type="protein sequence ID" value="GIN59610.1"/>
    <property type="molecule type" value="Genomic_DNA"/>
</dbReference>
<proteinExistence type="predicted"/>
<evidence type="ECO:0000313" key="1">
    <source>
        <dbReference type="EMBL" id="GIN59610.1"/>
    </source>
</evidence>
<gene>
    <name evidence="1" type="primary">spsB</name>
    <name evidence="1" type="ORF">J8TS2_39290</name>
</gene>
<dbReference type="Proteomes" id="UP000679950">
    <property type="component" value="Unassembled WGS sequence"/>
</dbReference>
<dbReference type="RefSeq" id="WP_212967365.1">
    <property type="nucleotide sequence ID" value="NZ_BORB01000051.1"/>
</dbReference>
<organism evidence="1 2">
    <name type="scientific">Lederbergia ruris</name>
    <dbReference type="NCBI Taxonomy" id="217495"/>
    <lineage>
        <taxon>Bacteria</taxon>
        <taxon>Bacillati</taxon>
        <taxon>Bacillota</taxon>
        <taxon>Bacilli</taxon>
        <taxon>Bacillales</taxon>
        <taxon>Bacillaceae</taxon>
        <taxon>Lederbergia</taxon>
    </lineage>
</organism>
<sequence length="469" mass="54514">MDVYLKNYWLLNLEFIKTFATLTYKNIPLPLLSNFYHYLDQPLQEEMQSDDFCQFSLQNFKEEEIQPGFEKWLHSIRKPQGAKPEQGKLLMNFDYLRFTEENYREFSPETSLILTRWRMKDLYTIPVISMLDHIKNQPQISHTFTQKAKAIFKTQQRHPVFSNPEFQQRFLKDIPHMIEKIDMVFKILKNNPIHVILVGTTEELTSRILAIVGQTVGIPSFCLQHGLILGEEAYLPAFASHYVVYGHYEKEWYKSRGVPDEQIVIAGHPRYDAIFTTNDLDRQQVLKKLNLNPHKKTVLMATQPNSSSLFMEVANLVVNLPNSQIIIKPHPWEKAKGRTEAYLGLARKYSQVQYITTEMPLYNLISASDVVVIANSTVGLEAMLLDKPVVVIKSPTANRDYPYYDSLGSLVKTTPKQVYECIETLLTSPAYQQNARQLRNQFIQQNYPTKDSTSALQKLMKNFIRFKEV</sequence>
<dbReference type="SUPFAM" id="SSF53756">
    <property type="entry name" value="UDP-Glycosyltransferase/glycogen phosphorylase"/>
    <property type="match status" value="1"/>
</dbReference>
<dbReference type="PANTHER" id="PTHR43174">
    <property type="entry name" value="UDP-N-ACETYLGLUCOSAMINE 2-EPIMERASE"/>
    <property type="match status" value="1"/>
</dbReference>
<keyword evidence="2" id="KW-1185">Reference proteome</keyword>
<dbReference type="InterPro" id="IPR043148">
    <property type="entry name" value="TagF_C"/>
</dbReference>
<comment type="caution">
    <text evidence="1">The sequence shown here is derived from an EMBL/GenBank/DDBJ whole genome shotgun (WGS) entry which is preliminary data.</text>
</comment>
<dbReference type="Gene3D" id="3.40.50.12580">
    <property type="match status" value="1"/>
</dbReference>
<reference evidence="1 2" key="1">
    <citation type="submission" date="2021-03" db="EMBL/GenBank/DDBJ databases">
        <title>Antimicrobial resistance genes in bacteria isolated from Japanese honey, and their potential for conferring macrolide and lincosamide resistance in the American foulbrood pathogen Paenibacillus larvae.</title>
        <authorList>
            <person name="Okamoto M."/>
            <person name="Kumagai M."/>
            <person name="Kanamori H."/>
            <person name="Takamatsu D."/>
        </authorList>
    </citation>
    <scope>NUCLEOTIDE SEQUENCE [LARGE SCALE GENOMIC DNA]</scope>
    <source>
        <strain evidence="1 2">J8TS2</strain>
    </source>
</reference>
<dbReference type="InterPro" id="IPR029767">
    <property type="entry name" value="WecB-like"/>
</dbReference>